<evidence type="ECO:0000313" key="3">
    <source>
        <dbReference type="EMBL" id="MBC5787521.1"/>
    </source>
</evidence>
<dbReference type="Proteomes" id="UP000649151">
    <property type="component" value="Unassembled WGS sequence"/>
</dbReference>
<keyword evidence="1" id="KW-0472">Membrane</keyword>
<organism evidence="3 4">
    <name type="scientific">Clostridium facile</name>
    <dbReference type="NCBI Taxonomy" id="2763035"/>
    <lineage>
        <taxon>Bacteria</taxon>
        <taxon>Bacillati</taxon>
        <taxon>Bacillota</taxon>
        <taxon>Clostridia</taxon>
        <taxon>Eubacteriales</taxon>
        <taxon>Clostridiaceae</taxon>
        <taxon>Clostridium</taxon>
    </lineage>
</organism>
<keyword evidence="1" id="KW-0812">Transmembrane</keyword>
<evidence type="ECO:0000256" key="2">
    <source>
        <dbReference type="SAM" id="SignalP"/>
    </source>
</evidence>
<dbReference type="EMBL" id="JACOQK010000001">
    <property type="protein sequence ID" value="MBC5787521.1"/>
    <property type="molecule type" value="Genomic_DNA"/>
</dbReference>
<gene>
    <name evidence="3" type="ORF">H8Z77_05720</name>
</gene>
<comment type="caution">
    <text evidence="3">The sequence shown here is derived from an EMBL/GenBank/DDBJ whole genome shotgun (WGS) entry which is preliminary data.</text>
</comment>
<feature type="signal peptide" evidence="2">
    <location>
        <begin position="1"/>
        <end position="27"/>
    </location>
</feature>
<accession>A0ABR7IQV8</accession>
<dbReference type="InterPro" id="IPR007039">
    <property type="entry name" value="TrbC/VirB2"/>
</dbReference>
<evidence type="ECO:0000256" key="1">
    <source>
        <dbReference type="SAM" id="Phobius"/>
    </source>
</evidence>
<reference evidence="3 4" key="1">
    <citation type="submission" date="2020-08" db="EMBL/GenBank/DDBJ databases">
        <title>Genome public.</title>
        <authorList>
            <person name="Liu C."/>
            <person name="Sun Q."/>
        </authorList>
    </citation>
    <scope>NUCLEOTIDE SEQUENCE [LARGE SCALE GENOMIC DNA]</scope>
    <source>
        <strain evidence="3 4">NSJ-27</strain>
    </source>
</reference>
<dbReference type="RefSeq" id="WP_186996446.1">
    <property type="nucleotide sequence ID" value="NZ_JACOQK010000001.1"/>
</dbReference>
<dbReference type="Pfam" id="PF04956">
    <property type="entry name" value="TrbC"/>
    <property type="match status" value="1"/>
</dbReference>
<feature type="transmembrane region" description="Helical" evidence="1">
    <location>
        <begin position="51"/>
        <end position="69"/>
    </location>
</feature>
<keyword evidence="1" id="KW-1133">Transmembrane helix</keyword>
<keyword evidence="2" id="KW-0732">Signal</keyword>
<protein>
    <submittedName>
        <fullName evidence="3">TrbC/VirB2 family protein</fullName>
    </submittedName>
</protein>
<feature type="transmembrane region" description="Helical" evidence="1">
    <location>
        <begin position="81"/>
        <end position="105"/>
    </location>
</feature>
<name>A0ABR7IQV8_9CLOT</name>
<keyword evidence="4" id="KW-1185">Reference proteome</keyword>
<sequence>MKKMTKKCIAAVSSLMMAAMCSIHAFAEEGNVDTTEITTGIDDLGDLLRKFGPNIFFVLLVLVGVALMFGESGRRWGKTAILFGVIGFLVVTFAPAIVSTLQSYFPA</sequence>
<feature type="chain" id="PRO_5047484573" evidence="2">
    <location>
        <begin position="28"/>
        <end position="107"/>
    </location>
</feature>
<evidence type="ECO:0000313" key="4">
    <source>
        <dbReference type="Proteomes" id="UP000649151"/>
    </source>
</evidence>
<proteinExistence type="predicted"/>